<keyword evidence="4 12" id="KW-0812">Transmembrane</keyword>
<keyword evidence="6 12" id="KW-1133">Transmembrane helix</keyword>
<dbReference type="EMBL" id="PFMA01000033">
    <property type="protein sequence ID" value="PIY93497.1"/>
    <property type="molecule type" value="Genomic_DNA"/>
</dbReference>
<organism evidence="13 14">
    <name type="scientific">Candidatus Magasanikbacteria bacterium CG_4_10_14_0_8_um_filter_32_14</name>
    <dbReference type="NCBI Taxonomy" id="1974640"/>
    <lineage>
        <taxon>Bacteria</taxon>
        <taxon>Candidatus Magasanikiibacteriota</taxon>
    </lineage>
</organism>
<keyword evidence="9" id="KW-1015">Disulfide bond</keyword>
<feature type="transmembrane region" description="Helical" evidence="12">
    <location>
        <begin position="6"/>
        <end position="29"/>
    </location>
</feature>
<evidence type="ECO:0000256" key="12">
    <source>
        <dbReference type="SAM" id="Phobius"/>
    </source>
</evidence>
<dbReference type="InterPro" id="IPR023380">
    <property type="entry name" value="DsbB-like_sf"/>
</dbReference>
<comment type="similarity">
    <text evidence="2">Belongs to the DsbB family. BdbC subfamily.</text>
</comment>
<accession>A0A2M7RAC5</accession>
<keyword evidence="8 12" id="KW-0472">Membrane</keyword>
<protein>
    <submittedName>
        <fullName evidence="13">Disulfide bond formation protein B</fullName>
    </submittedName>
</protein>
<evidence type="ECO:0000256" key="3">
    <source>
        <dbReference type="ARBA" id="ARBA00022448"/>
    </source>
</evidence>
<dbReference type="Proteomes" id="UP000229449">
    <property type="component" value="Unassembled WGS sequence"/>
</dbReference>
<name>A0A2M7RAC5_9BACT</name>
<evidence type="ECO:0000256" key="11">
    <source>
        <dbReference type="ARBA" id="ARBA00023284"/>
    </source>
</evidence>
<evidence type="ECO:0000256" key="10">
    <source>
        <dbReference type="ARBA" id="ARBA00023186"/>
    </source>
</evidence>
<evidence type="ECO:0000256" key="9">
    <source>
        <dbReference type="ARBA" id="ARBA00023157"/>
    </source>
</evidence>
<evidence type="ECO:0000313" key="14">
    <source>
        <dbReference type="Proteomes" id="UP000229449"/>
    </source>
</evidence>
<gene>
    <name evidence="13" type="ORF">COY69_01330</name>
</gene>
<keyword evidence="3" id="KW-0813">Transport</keyword>
<dbReference type="InterPro" id="IPR012187">
    <property type="entry name" value="Disulphide_bond_form_BdbC"/>
</dbReference>
<evidence type="ECO:0000256" key="6">
    <source>
        <dbReference type="ARBA" id="ARBA00022989"/>
    </source>
</evidence>
<dbReference type="GO" id="GO:0006457">
    <property type="term" value="P:protein folding"/>
    <property type="evidence" value="ECO:0007669"/>
    <property type="project" value="InterPro"/>
</dbReference>
<keyword evidence="10" id="KW-0143">Chaperone</keyword>
<feature type="transmembrane region" description="Helical" evidence="12">
    <location>
        <begin position="105"/>
        <end position="123"/>
    </location>
</feature>
<comment type="caution">
    <text evidence="13">The sequence shown here is derived from an EMBL/GenBank/DDBJ whole genome shotgun (WGS) entry which is preliminary data.</text>
</comment>
<dbReference type="SUPFAM" id="SSF158442">
    <property type="entry name" value="DsbB-like"/>
    <property type="match status" value="1"/>
</dbReference>
<dbReference type="AlphaFoldDB" id="A0A2M7RAC5"/>
<keyword evidence="7" id="KW-0560">Oxidoreductase</keyword>
<dbReference type="Gene3D" id="1.20.1550.10">
    <property type="entry name" value="DsbB-like"/>
    <property type="match status" value="1"/>
</dbReference>
<comment type="subcellular location">
    <subcellularLocation>
        <location evidence="1">Membrane</location>
        <topology evidence="1">Multi-pass membrane protein</topology>
    </subcellularLocation>
</comment>
<proteinExistence type="inferred from homology"/>
<dbReference type="GO" id="GO:0016020">
    <property type="term" value="C:membrane"/>
    <property type="evidence" value="ECO:0007669"/>
    <property type="project" value="UniProtKB-SubCell"/>
</dbReference>
<evidence type="ECO:0000256" key="4">
    <source>
        <dbReference type="ARBA" id="ARBA00022692"/>
    </source>
</evidence>
<evidence type="ECO:0000256" key="5">
    <source>
        <dbReference type="ARBA" id="ARBA00022982"/>
    </source>
</evidence>
<dbReference type="GO" id="GO:0015035">
    <property type="term" value="F:protein-disulfide reductase activity"/>
    <property type="evidence" value="ECO:0007669"/>
    <property type="project" value="InterPro"/>
</dbReference>
<dbReference type="PANTHER" id="PTHR43469:SF1">
    <property type="entry name" value="SPBETA PROPHAGE-DERIVED DISULFIDE BOND FORMATION PROTEIN B"/>
    <property type="match status" value="1"/>
</dbReference>
<evidence type="ECO:0000256" key="8">
    <source>
        <dbReference type="ARBA" id="ARBA00023136"/>
    </source>
</evidence>
<dbReference type="PANTHER" id="PTHR43469">
    <property type="entry name" value="DISULFIDE FORMATION PROTEIN-RELATED"/>
    <property type="match status" value="1"/>
</dbReference>
<reference evidence="14" key="1">
    <citation type="submission" date="2017-09" db="EMBL/GenBank/DDBJ databases">
        <title>Depth-based differentiation of microbial function through sediment-hosted aquifers and enrichment of novel symbionts in the deep terrestrial subsurface.</title>
        <authorList>
            <person name="Probst A.J."/>
            <person name="Ladd B."/>
            <person name="Jarett J.K."/>
            <person name="Geller-Mcgrath D.E."/>
            <person name="Sieber C.M.K."/>
            <person name="Emerson J.B."/>
            <person name="Anantharaman K."/>
            <person name="Thomas B.C."/>
            <person name="Malmstrom R."/>
            <person name="Stieglmeier M."/>
            <person name="Klingl A."/>
            <person name="Woyke T."/>
            <person name="Ryan C.M."/>
            <person name="Banfield J.F."/>
        </authorList>
    </citation>
    <scope>NUCLEOTIDE SEQUENCE [LARGE SCALE GENOMIC DNA]</scope>
</reference>
<dbReference type="Pfam" id="PF02600">
    <property type="entry name" value="DsbB"/>
    <property type="match status" value="1"/>
</dbReference>
<evidence type="ECO:0000256" key="7">
    <source>
        <dbReference type="ARBA" id="ARBA00023002"/>
    </source>
</evidence>
<dbReference type="InterPro" id="IPR003752">
    <property type="entry name" value="DiS_bond_form_DsbB/BdbC"/>
</dbReference>
<keyword evidence="11" id="KW-0676">Redox-active center</keyword>
<feature type="transmembrane region" description="Helical" evidence="12">
    <location>
        <begin position="45"/>
        <end position="63"/>
    </location>
</feature>
<evidence type="ECO:0000256" key="2">
    <source>
        <dbReference type="ARBA" id="ARBA00007602"/>
    </source>
</evidence>
<keyword evidence="5" id="KW-0249">Electron transport</keyword>
<evidence type="ECO:0000256" key="1">
    <source>
        <dbReference type="ARBA" id="ARBA00004141"/>
    </source>
</evidence>
<feature type="transmembrane region" description="Helical" evidence="12">
    <location>
        <begin position="143"/>
        <end position="168"/>
    </location>
</feature>
<evidence type="ECO:0000313" key="13">
    <source>
        <dbReference type="EMBL" id="PIY93497.1"/>
    </source>
</evidence>
<sequence>MIEIINKLLALGTVFADLFLVLAILYFWLTKGQDKIKPFFQKNGLLFAWLVALFSTLFSLYYSEIVGFEPCSLCWWQRIFIYPQAIILGMAYFKKEFKNSISYSLVLSIIGTIISLYQNYLYYGGKGLFLCSSNPVAISCTKLYVFEFGYVTIPIMALTAFLLIIFFLKIAEKK</sequence>